<evidence type="ECO:0000313" key="2">
    <source>
        <dbReference type="EMBL" id="RCU58877.1"/>
    </source>
</evidence>
<keyword evidence="3" id="KW-1185">Reference proteome</keyword>
<evidence type="ECO:0000313" key="3">
    <source>
        <dbReference type="Proteomes" id="UP000252249"/>
    </source>
</evidence>
<dbReference type="InterPro" id="IPR001763">
    <property type="entry name" value="Rhodanese-like_dom"/>
</dbReference>
<accession>A0A368P7L6</accession>
<dbReference type="AlphaFoldDB" id="A0A368P7L6"/>
<sequence>MADLSQNQWQEELLKDDNAVILDVRTAEEVEEGYIPNAVHADIYQPQEFMSKIEALDKTKTFYVYCRSGGRSAQACAIMNQMGFENTKNLLGGFSEWTGEVANK</sequence>
<reference evidence="2 3" key="1">
    <citation type="submission" date="2018-07" db="EMBL/GenBank/DDBJ databases">
        <title>Oceanihabitans testaceum sp. nov., isolated from marine sediment.</title>
        <authorList>
            <person name="Li C.-M."/>
        </authorList>
    </citation>
    <scope>NUCLEOTIDE SEQUENCE [LARGE SCALE GENOMIC DNA]</scope>
    <source>
        <strain evidence="2 3">S9-10</strain>
    </source>
</reference>
<dbReference type="Pfam" id="PF00581">
    <property type="entry name" value="Rhodanese"/>
    <property type="match status" value="1"/>
</dbReference>
<organism evidence="2 3">
    <name type="scientific">Oceanihabitans sediminis</name>
    <dbReference type="NCBI Taxonomy" id="1812012"/>
    <lineage>
        <taxon>Bacteria</taxon>
        <taxon>Pseudomonadati</taxon>
        <taxon>Bacteroidota</taxon>
        <taxon>Flavobacteriia</taxon>
        <taxon>Flavobacteriales</taxon>
        <taxon>Flavobacteriaceae</taxon>
        <taxon>Oceanihabitans</taxon>
    </lineage>
</organism>
<dbReference type="SUPFAM" id="SSF52821">
    <property type="entry name" value="Rhodanese/Cell cycle control phosphatase"/>
    <property type="match status" value="1"/>
</dbReference>
<dbReference type="PANTHER" id="PTHR43031:SF1">
    <property type="entry name" value="PYRIDINE NUCLEOTIDE-DISULPHIDE OXIDOREDUCTASE"/>
    <property type="match status" value="1"/>
</dbReference>
<gene>
    <name evidence="2" type="ORF">DU428_05765</name>
</gene>
<dbReference type="PANTHER" id="PTHR43031">
    <property type="entry name" value="FAD-DEPENDENT OXIDOREDUCTASE"/>
    <property type="match status" value="1"/>
</dbReference>
<dbReference type="InterPro" id="IPR036873">
    <property type="entry name" value="Rhodanese-like_dom_sf"/>
</dbReference>
<feature type="domain" description="Rhodanese" evidence="1">
    <location>
        <begin position="15"/>
        <end position="102"/>
    </location>
</feature>
<dbReference type="InterPro" id="IPR050229">
    <property type="entry name" value="GlpE_sulfurtransferase"/>
</dbReference>
<dbReference type="PROSITE" id="PS50206">
    <property type="entry name" value="RHODANESE_3"/>
    <property type="match status" value="1"/>
</dbReference>
<dbReference type="Gene3D" id="3.40.250.10">
    <property type="entry name" value="Rhodanese-like domain"/>
    <property type="match status" value="1"/>
</dbReference>
<proteinExistence type="predicted"/>
<protein>
    <submittedName>
        <fullName evidence="2">Rhodanese-like domain-containing protein</fullName>
    </submittedName>
</protein>
<dbReference type="CDD" id="cd00158">
    <property type="entry name" value="RHOD"/>
    <property type="match status" value="1"/>
</dbReference>
<evidence type="ECO:0000259" key="1">
    <source>
        <dbReference type="PROSITE" id="PS50206"/>
    </source>
</evidence>
<dbReference type="Proteomes" id="UP000252249">
    <property type="component" value="Unassembled WGS sequence"/>
</dbReference>
<dbReference type="OrthoDB" id="9808735at2"/>
<dbReference type="RefSeq" id="WP_072349774.1">
    <property type="nucleotide sequence ID" value="NZ_JAWVXR010000003.1"/>
</dbReference>
<dbReference type="SMART" id="SM00450">
    <property type="entry name" value="RHOD"/>
    <property type="match status" value="1"/>
</dbReference>
<comment type="caution">
    <text evidence="2">The sequence shown here is derived from an EMBL/GenBank/DDBJ whole genome shotgun (WGS) entry which is preliminary data.</text>
</comment>
<dbReference type="EMBL" id="QPIG01000001">
    <property type="protein sequence ID" value="RCU58877.1"/>
    <property type="molecule type" value="Genomic_DNA"/>
</dbReference>
<name>A0A368P7L6_9FLAO</name>